<evidence type="ECO:0000256" key="1">
    <source>
        <dbReference type="SAM" id="Phobius"/>
    </source>
</evidence>
<gene>
    <name evidence="2" type="ORF">SINU_06020</name>
</gene>
<reference evidence="2 3" key="1">
    <citation type="journal article" date="2011" name="J. Bacteriol.">
        <title>Draft genome sequence of Sporolactobacillus inulinus strain CASD, an efficient D-lactic acid-producing bacterium with high-concentration lactate tolerance capability.</title>
        <authorList>
            <person name="Yu B."/>
            <person name="Su F."/>
            <person name="Wang L."/>
            <person name="Xu K."/>
            <person name="Zhao B."/>
            <person name="Xu P."/>
        </authorList>
    </citation>
    <scope>NUCLEOTIDE SEQUENCE [LARGE SCALE GENOMIC DNA]</scope>
    <source>
        <strain evidence="2 3">CASD</strain>
    </source>
</reference>
<dbReference type="Proteomes" id="UP000035553">
    <property type="component" value="Unassembled WGS sequence"/>
</dbReference>
<name>A0A0U1QPT7_9BACL</name>
<organism evidence="2 3">
    <name type="scientific">Sporolactobacillus inulinus CASD</name>
    <dbReference type="NCBI Taxonomy" id="1069536"/>
    <lineage>
        <taxon>Bacteria</taxon>
        <taxon>Bacillati</taxon>
        <taxon>Bacillota</taxon>
        <taxon>Bacilli</taxon>
        <taxon>Bacillales</taxon>
        <taxon>Sporolactobacillaceae</taxon>
        <taxon>Sporolactobacillus</taxon>
    </lineage>
</organism>
<dbReference type="EMBL" id="AFVQ02000071">
    <property type="protein sequence ID" value="KLI02823.1"/>
    <property type="molecule type" value="Genomic_DNA"/>
</dbReference>
<evidence type="ECO:0000313" key="3">
    <source>
        <dbReference type="Proteomes" id="UP000035553"/>
    </source>
</evidence>
<accession>A0A0U1QPT7</accession>
<feature type="transmembrane region" description="Helical" evidence="1">
    <location>
        <begin position="43"/>
        <end position="64"/>
    </location>
</feature>
<keyword evidence="1" id="KW-1133">Transmembrane helix</keyword>
<sequence length="352" mass="40200">MIKDDTSKHIYRQYYGFAKLLADRMKREGLERARKGNLDSRDFYLFSYAVISMNWDPILLWLIFNAHREANDSAFRPNIGMPPQPMKLFNDLAHFMAVRKVNGGTPGAWFPMNETAVQRLNDPDHHTDRRVRIGKFYFPHGCHGFRQCPKCGKLTFYLGNDWTFDSDSLFPPQIIPSLSPKKARSTEEEKAIKGGVYDAVQCTHCGQITEAHHTPLVMQTNFKGGNPSFIEEIQSDMKVALEKAKHIIFAGYSLPTDDFIYRSILAARHNMKGAVKCSVIGYSEGAKDKWLYAKDMQLKKKQDNSAFIQTCQRVADIFGVENVRGYAQGIPNVFLKNGQADKGKVEEMLRNW</sequence>
<proteinExistence type="predicted"/>
<keyword evidence="1" id="KW-0472">Membrane</keyword>
<evidence type="ECO:0000313" key="2">
    <source>
        <dbReference type="EMBL" id="KLI02823.1"/>
    </source>
</evidence>
<keyword evidence="3" id="KW-1185">Reference proteome</keyword>
<comment type="caution">
    <text evidence="2">The sequence shown here is derived from an EMBL/GenBank/DDBJ whole genome shotgun (WGS) entry which is preliminary data.</text>
</comment>
<keyword evidence="1" id="KW-0812">Transmembrane</keyword>
<dbReference type="AlphaFoldDB" id="A0A0U1QPT7"/>
<dbReference type="STRING" id="1069536.SINU_06020"/>
<protein>
    <submittedName>
        <fullName evidence="2">Uncharacterized protein</fullName>
    </submittedName>
</protein>